<dbReference type="Proteomes" id="UP001315967">
    <property type="component" value="Chromosome"/>
</dbReference>
<organism evidence="3 4">
    <name type="scientific">Fundicoccus culcitae</name>
    <dbReference type="NCBI Taxonomy" id="2969821"/>
    <lineage>
        <taxon>Bacteria</taxon>
        <taxon>Bacillati</taxon>
        <taxon>Bacillota</taxon>
        <taxon>Bacilli</taxon>
        <taxon>Lactobacillales</taxon>
        <taxon>Aerococcaceae</taxon>
        <taxon>Fundicoccus</taxon>
    </lineage>
</organism>
<dbReference type="Gene3D" id="1.10.1790.10">
    <property type="entry name" value="PRD domain"/>
    <property type="match status" value="2"/>
</dbReference>
<dbReference type="InterPro" id="IPR004341">
    <property type="entry name" value="CAT_RNA-bd_dom"/>
</dbReference>
<dbReference type="PANTHER" id="PTHR30185">
    <property type="entry name" value="CRYPTIC BETA-GLUCOSIDE BGL OPERON ANTITERMINATOR"/>
    <property type="match status" value="1"/>
</dbReference>
<dbReference type="PANTHER" id="PTHR30185:SF15">
    <property type="entry name" value="CRYPTIC BETA-GLUCOSIDE BGL OPERON ANTITERMINATOR"/>
    <property type="match status" value="1"/>
</dbReference>
<gene>
    <name evidence="3" type="ORF">NRE15_11740</name>
</gene>
<dbReference type="Gene3D" id="2.30.24.10">
    <property type="entry name" value="CAT RNA-binding domain"/>
    <property type="match status" value="1"/>
</dbReference>
<dbReference type="RefSeq" id="WP_313793064.1">
    <property type="nucleotide sequence ID" value="NZ_CP102453.1"/>
</dbReference>
<feature type="domain" description="PRD" evidence="2">
    <location>
        <begin position="170"/>
        <end position="279"/>
    </location>
</feature>
<reference evidence="3 4" key="1">
    <citation type="submission" date="2022-08" db="EMBL/GenBank/DDBJ databases">
        <title>Aerococcaceae sp. nov isolated from spoiled eye mask.</title>
        <authorList>
            <person name="Zhou G."/>
            <person name="Xie X.-B."/>
            <person name="Shi Q.-S."/>
            <person name="Wang Y.-S."/>
            <person name="Wen X."/>
            <person name="Peng H."/>
            <person name="Yang X.-J."/>
            <person name="Tao H.-B."/>
            <person name="Huang X.-M."/>
        </authorList>
    </citation>
    <scope>NUCLEOTIDE SEQUENCE [LARGE SCALE GENOMIC DNA]</scope>
    <source>
        <strain evidence="4">DM20194951</strain>
    </source>
</reference>
<dbReference type="PROSITE" id="PS51372">
    <property type="entry name" value="PRD_2"/>
    <property type="match status" value="2"/>
</dbReference>
<dbReference type="EMBL" id="CP102453">
    <property type="protein sequence ID" value="UUX33563.1"/>
    <property type="molecule type" value="Genomic_DNA"/>
</dbReference>
<evidence type="ECO:0000313" key="3">
    <source>
        <dbReference type="EMBL" id="UUX33563.1"/>
    </source>
</evidence>
<dbReference type="SUPFAM" id="SSF63520">
    <property type="entry name" value="PTS-regulatory domain, PRD"/>
    <property type="match status" value="2"/>
</dbReference>
<dbReference type="InterPro" id="IPR050661">
    <property type="entry name" value="BglG_antiterminators"/>
</dbReference>
<proteinExistence type="predicted"/>
<dbReference type="SMART" id="SM01061">
    <property type="entry name" value="CAT_RBD"/>
    <property type="match status" value="1"/>
</dbReference>
<keyword evidence="4" id="KW-1185">Reference proteome</keyword>
<dbReference type="InterPro" id="IPR036650">
    <property type="entry name" value="CAT_RNA-bd_dom_sf"/>
</dbReference>
<dbReference type="InterPro" id="IPR011608">
    <property type="entry name" value="PRD"/>
</dbReference>
<dbReference type="Pfam" id="PF03123">
    <property type="entry name" value="CAT_RBD"/>
    <property type="match status" value="1"/>
</dbReference>
<feature type="domain" description="PRD" evidence="2">
    <location>
        <begin position="64"/>
        <end position="169"/>
    </location>
</feature>
<name>A0ABY5P496_9LACT</name>
<sequence length="279" mass="32191">MIISQVLNNNVVLITKNGIEKIIIGTGVGFQKKIGDEIEPDKVQKVFTIDSENSLDEISAVIRSLSSKELDIVLYIVNDFKEKTDLEISDSIFVPLADHIHYLLSRSQEGIYVSNPLHYEVKYLYPTEFELCKTYVDFLNEAFYQDIPDEEASSILLHFINASRVDSNMKETMQRTKIIKDLLNIITNYLKIQFDKSSYAYRRFIIHLQHFVSRVLQGGSYSSSDNSLVHVVRESYTKESECVDRIAKYLIDNLNVAITNDEFVYLVIHLTKLRKDIES</sequence>
<evidence type="ECO:0000256" key="1">
    <source>
        <dbReference type="ARBA" id="ARBA00022737"/>
    </source>
</evidence>
<evidence type="ECO:0000259" key="2">
    <source>
        <dbReference type="PROSITE" id="PS51372"/>
    </source>
</evidence>
<protein>
    <submittedName>
        <fullName evidence="3">PRD domain-containing protein</fullName>
    </submittedName>
</protein>
<accession>A0ABY5P496</accession>
<dbReference type="InterPro" id="IPR036634">
    <property type="entry name" value="PRD_sf"/>
</dbReference>
<keyword evidence="1" id="KW-0677">Repeat</keyword>
<dbReference type="SUPFAM" id="SSF50151">
    <property type="entry name" value="SacY-like RNA-binding domain"/>
    <property type="match status" value="1"/>
</dbReference>
<evidence type="ECO:0000313" key="4">
    <source>
        <dbReference type="Proteomes" id="UP001315967"/>
    </source>
</evidence>
<dbReference type="Pfam" id="PF00874">
    <property type="entry name" value="PRD"/>
    <property type="match status" value="2"/>
</dbReference>